<keyword evidence="7" id="KW-0732">Signal</keyword>
<dbReference type="EMBL" id="JABMOJ010000317">
    <property type="protein sequence ID" value="NQV65395.1"/>
    <property type="molecule type" value="Genomic_DNA"/>
</dbReference>
<gene>
    <name evidence="5" type="primary">speE</name>
    <name evidence="9" type="ORF">HQ497_08515</name>
</gene>
<dbReference type="InterPro" id="IPR001045">
    <property type="entry name" value="Spermi_synthase"/>
</dbReference>
<sequence length="295" mass="33490">MIRRWVLLTLLVLTTAPLQAAEIHREKSLYRNIVVKEADGRRCLLFSVKRGDRNQTCMDLEDPQRLVFPYVRMAFGGLLLNPDPTRVLVIGLGGGTIPTALSELYPDAMIDAVEIDEAVVRVAKQYFNFAESARLKVRVSDARVFIKRALLQDRTYDLIILDAFTGDYIPEHLMTQEFLQESRDLLSADGVLVANTFSTSVLYDHESETYQAVFGDYLNFKLPISGNRVIIAGRQGLPSDFVIKSQASRLVESLRPYGIDPRTFPANMSREKDWDRTRRLLTDQYSPANLLRGDD</sequence>
<dbReference type="Gene3D" id="3.40.50.150">
    <property type="entry name" value="Vaccinia Virus protein VP39"/>
    <property type="match status" value="1"/>
</dbReference>
<comment type="pathway">
    <text evidence="5">Amine and polyamine biosynthesis; spermidine biosynthesis; spermidine from putrescine: step 1/1.</text>
</comment>
<evidence type="ECO:0000259" key="8">
    <source>
        <dbReference type="PROSITE" id="PS51006"/>
    </source>
</evidence>
<evidence type="ECO:0000256" key="5">
    <source>
        <dbReference type="HAMAP-Rule" id="MF_00198"/>
    </source>
</evidence>
<dbReference type="HAMAP" id="MF_00198">
    <property type="entry name" value="Spermidine_synth"/>
    <property type="match status" value="1"/>
</dbReference>
<comment type="catalytic activity">
    <reaction evidence="5">
        <text>S-adenosyl 3-(methylsulfanyl)propylamine + putrescine = S-methyl-5'-thioadenosine + spermidine + H(+)</text>
        <dbReference type="Rhea" id="RHEA:12721"/>
        <dbReference type="ChEBI" id="CHEBI:15378"/>
        <dbReference type="ChEBI" id="CHEBI:17509"/>
        <dbReference type="ChEBI" id="CHEBI:57443"/>
        <dbReference type="ChEBI" id="CHEBI:57834"/>
        <dbReference type="ChEBI" id="CHEBI:326268"/>
        <dbReference type="EC" id="2.5.1.16"/>
    </reaction>
</comment>
<dbReference type="InterPro" id="IPR030374">
    <property type="entry name" value="PABS"/>
</dbReference>
<proteinExistence type="inferred from homology"/>
<feature type="chain" id="PRO_5036984613" description="Polyamine aminopropyltransferase" evidence="7">
    <location>
        <begin position="21"/>
        <end position="295"/>
    </location>
</feature>
<feature type="domain" description="PABS" evidence="8">
    <location>
        <begin position="3"/>
        <end position="249"/>
    </location>
</feature>
<evidence type="ECO:0000256" key="3">
    <source>
        <dbReference type="ARBA" id="ARBA00023066"/>
    </source>
</evidence>
<keyword evidence="4 5" id="KW-0620">Polyamine biosynthesis</keyword>
<evidence type="ECO:0000256" key="1">
    <source>
        <dbReference type="ARBA" id="ARBA00007867"/>
    </source>
</evidence>
<organism evidence="9 10">
    <name type="scientific">SAR86 cluster bacterium</name>
    <dbReference type="NCBI Taxonomy" id="2030880"/>
    <lineage>
        <taxon>Bacteria</taxon>
        <taxon>Pseudomonadati</taxon>
        <taxon>Pseudomonadota</taxon>
        <taxon>Gammaproteobacteria</taxon>
        <taxon>SAR86 cluster</taxon>
    </lineage>
</organism>
<keyword evidence="3 5" id="KW-0745">Spermidine biosynthesis</keyword>
<dbReference type="EC" id="2.5.1.16" evidence="5"/>
<dbReference type="PANTHER" id="PTHR43317">
    <property type="entry name" value="THERMOSPERMINE SYNTHASE ACAULIS5"/>
    <property type="match status" value="1"/>
</dbReference>
<dbReference type="Proteomes" id="UP000754644">
    <property type="component" value="Unassembled WGS sequence"/>
</dbReference>
<dbReference type="PROSITE" id="PS51006">
    <property type="entry name" value="PABS_2"/>
    <property type="match status" value="1"/>
</dbReference>
<comment type="caution">
    <text evidence="9">The sequence shown here is derived from an EMBL/GenBank/DDBJ whole genome shotgun (WGS) entry which is preliminary data.</text>
</comment>
<dbReference type="GO" id="GO:0008295">
    <property type="term" value="P:spermidine biosynthetic process"/>
    <property type="evidence" value="ECO:0007669"/>
    <property type="project" value="UniProtKB-UniRule"/>
</dbReference>
<evidence type="ECO:0000313" key="9">
    <source>
        <dbReference type="EMBL" id="NQV65395.1"/>
    </source>
</evidence>
<reference evidence="9" key="1">
    <citation type="submission" date="2020-05" db="EMBL/GenBank/DDBJ databases">
        <title>Sulfur intermediates as new biogeochemical hubs in an aquatic model microbial ecosystem.</title>
        <authorList>
            <person name="Vigneron A."/>
        </authorList>
    </citation>
    <scope>NUCLEOTIDE SEQUENCE</scope>
    <source>
        <strain evidence="9">Bin.250</strain>
    </source>
</reference>
<evidence type="ECO:0000313" key="10">
    <source>
        <dbReference type="Proteomes" id="UP000754644"/>
    </source>
</evidence>
<protein>
    <recommendedName>
        <fullName evidence="5">Polyamine aminopropyltransferase</fullName>
    </recommendedName>
    <alternativeName>
        <fullName evidence="5">Putrescine aminopropyltransferase</fullName>
        <shortName evidence="5">PAPT</shortName>
    </alternativeName>
    <alternativeName>
        <fullName evidence="5">Spermidine synthase</fullName>
        <shortName evidence="5">SPDS</shortName>
        <shortName evidence="5">SPDSY</shortName>
        <ecNumber evidence="5">2.5.1.16</ecNumber>
    </alternativeName>
</protein>
<feature type="binding site" evidence="5">
    <location>
        <begin position="141"/>
        <end position="142"/>
    </location>
    <ligand>
        <name>S-methyl-5'-thioadenosine</name>
        <dbReference type="ChEBI" id="CHEBI:17509"/>
    </ligand>
</feature>
<dbReference type="AlphaFoldDB" id="A0A972VZW1"/>
<comment type="subunit">
    <text evidence="5">Homodimer or homotetramer.</text>
</comment>
<comment type="function">
    <text evidence="5">Catalyzes the irreversible transfer of a propylamine group from the amino donor S-adenosylmethioninamine (decarboxy-AdoMet) to putrescine (1,4-diaminobutane) to yield spermidine.</text>
</comment>
<evidence type="ECO:0000256" key="2">
    <source>
        <dbReference type="ARBA" id="ARBA00022679"/>
    </source>
</evidence>
<dbReference type="InterPro" id="IPR029063">
    <property type="entry name" value="SAM-dependent_MTases_sf"/>
</dbReference>
<dbReference type="SUPFAM" id="SSF53335">
    <property type="entry name" value="S-adenosyl-L-methionine-dependent methyltransferases"/>
    <property type="match status" value="1"/>
</dbReference>
<dbReference type="CDD" id="cd02440">
    <property type="entry name" value="AdoMet_MTases"/>
    <property type="match status" value="1"/>
</dbReference>
<feature type="binding site" evidence="5">
    <location>
        <position position="31"/>
    </location>
    <ligand>
        <name>S-methyl-5'-thioadenosine</name>
        <dbReference type="ChEBI" id="CHEBI:17509"/>
    </ligand>
</feature>
<dbReference type="NCBIfam" id="NF037959">
    <property type="entry name" value="MFS_SpdSyn"/>
    <property type="match status" value="1"/>
</dbReference>
<feature type="active site" description="Proton acceptor" evidence="5 6">
    <location>
        <position position="162"/>
    </location>
</feature>
<dbReference type="GO" id="GO:0004766">
    <property type="term" value="F:spermidine synthase activity"/>
    <property type="evidence" value="ECO:0007669"/>
    <property type="project" value="UniProtKB-UniRule"/>
</dbReference>
<dbReference type="Pfam" id="PF01564">
    <property type="entry name" value="Spermine_synth"/>
    <property type="match status" value="1"/>
</dbReference>
<evidence type="ECO:0000256" key="4">
    <source>
        <dbReference type="ARBA" id="ARBA00023115"/>
    </source>
</evidence>
<evidence type="ECO:0000256" key="7">
    <source>
        <dbReference type="SAM" id="SignalP"/>
    </source>
</evidence>
<name>A0A972VZW1_9GAMM</name>
<accession>A0A972VZW1</accession>
<dbReference type="PANTHER" id="PTHR43317:SF1">
    <property type="entry name" value="THERMOSPERMINE SYNTHASE ACAULIS5"/>
    <property type="match status" value="1"/>
</dbReference>
<keyword evidence="2 5" id="KW-0808">Transferase</keyword>
<dbReference type="GO" id="GO:0010487">
    <property type="term" value="F:thermospermine synthase activity"/>
    <property type="evidence" value="ECO:0007669"/>
    <property type="project" value="UniProtKB-ARBA"/>
</dbReference>
<comment type="similarity">
    <text evidence="1 5">Belongs to the spermidine/spermine synthase family.</text>
</comment>
<evidence type="ECO:0000256" key="6">
    <source>
        <dbReference type="PROSITE-ProRule" id="PRU00354"/>
    </source>
</evidence>
<feature type="binding site" evidence="5">
    <location>
        <position position="114"/>
    </location>
    <ligand>
        <name>S-methyl-5'-thioadenosine</name>
        <dbReference type="ChEBI" id="CHEBI:17509"/>
    </ligand>
</feature>
<comment type="caution">
    <text evidence="5">Lacks conserved residue(s) required for the propagation of feature annotation.</text>
</comment>
<feature type="signal peptide" evidence="7">
    <location>
        <begin position="1"/>
        <end position="20"/>
    </location>
</feature>